<gene>
    <name evidence="4" type="primary">Plekho2</name>
    <name evidence="4" type="ORF">SYRPAR_R05665</name>
</gene>
<dbReference type="SMART" id="SM00233">
    <property type="entry name" value="PH"/>
    <property type="match status" value="1"/>
</dbReference>
<feature type="compositionally biased region" description="Basic and acidic residues" evidence="2">
    <location>
        <begin position="237"/>
        <end position="257"/>
    </location>
</feature>
<evidence type="ECO:0000256" key="1">
    <source>
        <dbReference type="SAM" id="Coils"/>
    </source>
</evidence>
<dbReference type="Pfam" id="PF00169">
    <property type="entry name" value="PH"/>
    <property type="match status" value="1"/>
</dbReference>
<dbReference type="SUPFAM" id="SSF50729">
    <property type="entry name" value="PH domain-like"/>
    <property type="match status" value="1"/>
</dbReference>
<evidence type="ECO:0000256" key="2">
    <source>
        <dbReference type="SAM" id="MobiDB-lite"/>
    </source>
</evidence>
<dbReference type="InterPro" id="IPR011993">
    <property type="entry name" value="PH-like_dom_sf"/>
</dbReference>
<evidence type="ECO:0000313" key="5">
    <source>
        <dbReference type="Proteomes" id="UP000536260"/>
    </source>
</evidence>
<organism evidence="4 5">
    <name type="scientific">Syrrhaptes paradoxus</name>
    <name type="common">Pallas's sandgrouse</name>
    <dbReference type="NCBI Taxonomy" id="302527"/>
    <lineage>
        <taxon>Eukaryota</taxon>
        <taxon>Metazoa</taxon>
        <taxon>Chordata</taxon>
        <taxon>Craniata</taxon>
        <taxon>Vertebrata</taxon>
        <taxon>Euteleostomi</taxon>
        <taxon>Archelosauria</taxon>
        <taxon>Archosauria</taxon>
        <taxon>Dinosauria</taxon>
        <taxon>Saurischia</taxon>
        <taxon>Theropoda</taxon>
        <taxon>Coelurosauria</taxon>
        <taxon>Aves</taxon>
        <taxon>Neognathae</taxon>
        <taxon>Neoaves</taxon>
        <taxon>Columbimorphae</taxon>
        <taxon>Pterocliformes</taxon>
        <taxon>Pteroclidae</taxon>
        <taxon>Syrrhaptes</taxon>
    </lineage>
</organism>
<feature type="coiled-coil region" evidence="1">
    <location>
        <begin position="480"/>
        <end position="543"/>
    </location>
</feature>
<feature type="region of interest" description="Disordered" evidence="2">
    <location>
        <begin position="140"/>
        <end position="475"/>
    </location>
</feature>
<dbReference type="PANTHER" id="PTHR15871">
    <property type="entry name" value="PH DOMAIN-CONTAINING PROTEIN"/>
    <property type="match status" value="1"/>
</dbReference>
<protein>
    <submittedName>
        <fullName evidence="4">PKHO2 protein</fullName>
    </submittedName>
</protein>
<feature type="compositionally biased region" description="Basic and acidic residues" evidence="2">
    <location>
        <begin position="313"/>
        <end position="329"/>
    </location>
</feature>
<dbReference type="PROSITE" id="PS50003">
    <property type="entry name" value="PH_DOMAIN"/>
    <property type="match status" value="1"/>
</dbReference>
<feature type="compositionally biased region" description="Basic and acidic residues" evidence="2">
    <location>
        <begin position="425"/>
        <end position="440"/>
    </location>
</feature>
<feature type="compositionally biased region" description="Low complexity" evidence="2">
    <location>
        <begin position="446"/>
        <end position="461"/>
    </location>
</feature>
<feature type="compositionally biased region" description="Low complexity" evidence="2">
    <location>
        <begin position="411"/>
        <end position="420"/>
    </location>
</feature>
<name>A0A7L3BFA4_9AVES</name>
<feature type="domain" description="PH" evidence="3">
    <location>
        <begin position="16"/>
        <end position="117"/>
    </location>
</feature>
<dbReference type="CDD" id="cd13317">
    <property type="entry name" value="PH_PLEKHO1_PLEKHO2"/>
    <property type="match status" value="1"/>
</dbReference>
<keyword evidence="1" id="KW-0175">Coiled coil</keyword>
<dbReference type="Gene3D" id="2.30.29.30">
    <property type="entry name" value="Pleckstrin-homology domain (PH domain)/Phosphotyrosine-binding domain (PTB)"/>
    <property type="match status" value="1"/>
</dbReference>
<feature type="region of interest" description="Disordered" evidence="2">
    <location>
        <begin position="548"/>
        <end position="570"/>
    </location>
</feature>
<feature type="non-terminal residue" evidence="4">
    <location>
        <position position="1"/>
    </location>
</feature>
<sequence>QDTKEEVSEKPKPAPTAEKYGWIKKSSGGLLGLWKDRYIQLRKTQLVVFEDEDEQKCIETVELESYDKCQELRALLKKKNRFILIRSPGKKVHDIKFQAPTLEEKESWIKALNEGINRGKNKVFDEVKVDESLSLDHVTRDRVKMTHGRRPPTRSHLKEAAKSTSDGILRLDLDMVDNGPPTFDSSISESDNEPPQKETPKPPMPPTKPTGTKENQDAENNVPEQEHKKPLSPPLPPDKKLKEGLASKDNVNAKEEDSVSPEENVEECQAQSEENRENLEVSNKGIPKTLIPLPKSVPDKLKVSWDQPSSETKTTEDLKPSGDSSKDNLAEIAAADVTKPPVPPKVLSEKMLATMNSSHGDLEAGDQEDLESGSSKLPVNGITAGEAAESTSPALETEEGNGRTPAEEEQQSSAEETQTSLATEAGHESVKATVEKKESVESTSVLKLRSSSLGDLLSDSKNTQKALPSQGFPKNSLHCLAKMEEKVANEREKAEKLLQKVLREGLEQAQEGNGPPVMAETLLNEAVEQLRQATQVLQEIKGLGELKKEATQKQKEKQKDLVTLYRRSAP</sequence>
<feature type="non-terminal residue" evidence="4">
    <location>
        <position position="570"/>
    </location>
</feature>
<accession>A0A7L3BFA4</accession>
<proteinExistence type="predicted"/>
<comment type="caution">
    <text evidence="4">The sequence shown here is derived from an EMBL/GenBank/DDBJ whole genome shotgun (WGS) entry which is preliminary data.</text>
</comment>
<evidence type="ECO:0000313" key="4">
    <source>
        <dbReference type="EMBL" id="NXT29188.1"/>
    </source>
</evidence>
<feature type="compositionally biased region" description="Basic residues" evidence="2">
    <location>
        <begin position="145"/>
        <end position="155"/>
    </location>
</feature>
<feature type="compositionally biased region" description="Basic and acidic residues" evidence="2">
    <location>
        <begin position="548"/>
        <end position="560"/>
    </location>
</feature>
<dbReference type="InterPro" id="IPR043448">
    <property type="entry name" value="PKHO1/2"/>
</dbReference>
<dbReference type="PANTHER" id="PTHR15871:SF2">
    <property type="entry name" value="PLECKSTRIN HOMOLOGY DOMAIN-CONTAINING FAMILY O MEMBER 2"/>
    <property type="match status" value="1"/>
</dbReference>
<keyword evidence="5" id="KW-1185">Reference proteome</keyword>
<dbReference type="EMBL" id="VZTO01025843">
    <property type="protein sequence ID" value="NXT29188.1"/>
    <property type="molecule type" value="Genomic_DNA"/>
</dbReference>
<dbReference type="InterPro" id="IPR001849">
    <property type="entry name" value="PH_domain"/>
</dbReference>
<dbReference type="GO" id="GO:0071888">
    <property type="term" value="P:macrophage apoptotic process"/>
    <property type="evidence" value="ECO:0007669"/>
    <property type="project" value="TreeGrafter"/>
</dbReference>
<reference evidence="4 5" key="1">
    <citation type="submission" date="2019-09" db="EMBL/GenBank/DDBJ databases">
        <title>Bird 10,000 Genomes (B10K) Project - Family phase.</title>
        <authorList>
            <person name="Zhang G."/>
        </authorList>
    </citation>
    <scope>NUCLEOTIDE SEQUENCE [LARGE SCALE GENOMIC DNA]</scope>
    <source>
        <strain evidence="4">B10K-DU-003-42</strain>
        <tissue evidence="4">Mixed tissue sample</tissue>
    </source>
</reference>
<evidence type="ECO:0000259" key="3">
    <source>
        <dbReference type="PROSITE" id="PS50003"/>
    </source>
</evidence>
<dbReference type="Proteomes" id="UP000536260">
    <property type="component" value="Unassembled WGS sequence"/>
</dbReference>
<dbReference type="AlphaFoldDB" id="A0A7L3BFA4"/>